<feature type="domain" description="Gfo/Idh/MocA-like oxidoreductase N-terminal" evidence="2">
    <location>
        <begin position="5"/>
        <end position="121"/>
    </location>
</feature>
<comment type="caution">
    <text evidence="4">The sequence shown here is derived from an EMBL/GenBank/DDBJ whole genome shotgun (WGS) entry which is preliminary data.</text>
</comment>
<dbReference type="InterPro" id="IPR050463">
    <property type="entry name" value="Gfo/Idh/MocA_oxidrdct_glycsds"/>
</dbReference>
<sequence length="360" mass="40452">MKKYRAGIVGLSRGHGLVNALATHPEVEIAALCDLNPALLEEIGNQYHVPDRMRFTDYTAMVNSDLDIITVATPIELHAEQSILAMEAGKHVLCEQTAAYTVEDCQRLVETVRRTGKAYMMAENYTYFHYIQQWKKMIDAGKLGKIHYAEAEYLHEITDLLINPHTGEKQWRYTRAPIWYCAHCLGPLLYLMNDRIVRATGVHTGWNKYPGESIAYLDMELGLFQTQKGAVIKILRSQTVVRYPDMVWYVLYGTKGFVENGRGGWGETQGQLYLEDEMPREPGAQKISCNPIDPNAPPEAHSGGHGTSEYYMVRDFITAIDQGRQPPIDVVRAAEITIPGLIAHQSAMQGGVWLDVPQVG</sequence>
<gene>
    <name evidence="4" type="ORF">ENT37_03630</name>
</gene>
<dbReference type="InterPro" id="IPR036291">
    <property type="entry name" value="NAD(P)-bd_dom_sf"/>
</dbReference>
<evidence type="ECO:0000313" key="4">
    <source>
        <dbReference type="EMBL" id="HGS20943.1"/>
    </source>
</evidence>
<accession>A0A7C4PI43</accession>
<reference evidence="4" key="1">
    <citation type="journal article" date="2020" name="mSystems">
        <title>Genome- and Community-Level Interaction Insights into Carbon Utilization and Element Cycling Functions of Hydrothermarchaeota in Hydrothermal Sediment.</title>
        <authorList>
            <person name="Zhou Z."/>
            <person name="Liu Y."/>
            <person name="Xu W."/>
            <person name="Pan J."/>
            <person name="Luo Z.H."/>
            <person name="Li M."/>
        </authorList>
    </citation>
    <scope>NUCLEOTIDE SEQUENCE [LARGE SCALE GENOMIC DNA]</scope>
    <source>
        <strain evidence="4">SpSt-573</strain>
    </source>
</reference>
<dbReference type="SUPFAM" id="SSF55347">
    <property type="entry name" value="Glyceraldehyde-3-phosphate dehydrogenase-like, C-terminal domain"/>
    <property type="match status" value="1"/>
</dbReference>
<dbReference type="AlphaFoldDB" id="A0A7C4PI43"/>
<dbReference type="Gene3D" id="3.40.50.720">
    <property type="entry name" value="NAD(P)-binding Rossmann-like Domain"/>
    <property type="match status" value="1"/>
</dbReference>
<dbReference type="GO" id="GO:0016491">
    <property type="term" value="F:oxidoreductase activity"/>
    <property type="evidence" value="ECO:0007669"/>
    <property type="project" value="UniProtKB-KW"/>
</dbReference>
<evidence type="ECO:0000256" key="1">
    <source>
        <dbReference type="ARBA" id="ARBA00023002"/>
    </source>
</evidence>
<dbReference type="Pfam" id="PF01408">
    <property type="entry name" value="GFO_IDH_MocA"/>
    <property type="match status" value="1"/>
</dbReference>
<dbReference type="InterPro" id="IPR055170">
    <property type="entry name" value="GFO_IDH_MocA-like_dom"/>
</dbReference>
<evidence type="ECO:0000259" key="2">
    <source>
        <dbReference type="Pfam" id="PF01408"/>
    </source>
</evidence>
<organism evidence="4">
    <name type="scientific">Anaerolinea thermolimosa</name>
    <dbReference type="NCBI Taxonomy" id="229919"/>
    <lineage>
        <taxon>Bacteria</taxon>
        <taxon>Bacillati</taxon>
        <taxon>Chloroflexota</taxon>
        <taxon>Anaerolineae</taxon>
        <taxon>Anaerolineales</taxon>
        <taxon>Anaerolineaceae</taxon>
        <taxon>Anaerolinea</taxon>
    </lineage>
</organism>
<proteinExistence type="predicted"/>
<evidence type="ECO:0000259" key="3">
    <source>
        <dbReference type="Pfam" id="PF22725"/>
    </source>
</evidence>
<dbReference type="PANTHER" id="PTHR43818:SF11">
    <property type="entry name" value="BCDNA.GH03377"/>
    <property type="match status" value="1"/>
</dbReference>
<dbReference type="SUPFAM" id="SSF51735">
    <property type="entry name" value="NAD(P)-binding Rossmann-fold domains"/>
    <property type="match status" value="1"/>
</dbReference>
<protein>
    <submittedName>
        <fullName evidence="4">Gfo/Idh/MocA family oxidoreductase</fullName>
    </submittedName>
</protein>
<dbReference type="EMBL" id="DSYK01000186">
    <property type="protein sequence ID" value="HGS20943.1"/>
    <property type="molecule type" value="Genomic_DNA"/>
</dbReference>
<name>A0A7C4PI43_9CHLR</name>
<dbReference type="Gene3D" id="3.30.360.10">
    <property type="entry name" value="Dihydrodipicolinate Reductase, domain 2"/>
    <property type="match status" value="1"/>
</dbReference>
<keyword evidence="1" id="KW-0560">Oxidoreductase</keyword>
<feature type="domain" description="GFO/IDH/MocA-like oxidoreductase" evidence="3">
    <location>
        <begin position="131"/>
        <end position="258"/>
    </location>
</feature>
<dbReference type="InterPro" id="IPR000683">
    <property type="entry name" value="Gfo/Idh/MocA-like_OxRdtase_N"/>
</dbReference>
<dbReference type="GO" id="GO:0000166">
    <property type="term" value="F:nucleotide binding"/>
    <property type="evidence" value="ECO:0007669"/>
    <property type="project" value="InterPro"/>
</dbReference>
<dbReference type="Pfam" id="PF22725">
    <property type="entry name" value="GFO_IDH_MocA_C3"/>
    <property type="match status" value="1"/>
</dbReference>
<dbReference type="PANTHER" id="PTHR43818">
    <property type="entry name" value="BCDNA.GH03377"/>
    <property type="match status" value="1"/>
</dbReference>